<dbReference type="Pfam" id="PF05547">
    <property type="entry name" value="Peptidase_M6"/>
    <property type="match status" value="1"/>
</dbReference>
<name>A0A8H6RP17_9PEZI</name>
<reference evidence="3" key="1">
    <citation type="submission" date="2020-04" db="EMBL/GenBank/DDBJ databases">
        <title>Draft genome resource of the tomato pathogen Pseudocercospora fuligena.</title>
        <authorList>
            <person name="Zaccaron A."/>
        </authorList>
    </citation>
    <scope>NUCLEOTIDE SEQUENCE</scope>
    <source>
        <strain evidence="3">PF001</strain>
    </source>
</reference>
<comment type="caution">
    <text evidence="3">The sequence shown here is derived from an EMBL/GenBank/DDBJ whole genome shotgun (WGS) entry which is preliminary data.</text>
</comment>
<feature type="region of interest" description="Disordered" evidence="1">
    <location>
        <begin position="30"/>
        <end position="56"/>
    </location>
</feature>
<dbReference type="GO" id="GO:0008233">
    <property type="term" value="F:peptidase activity"/>
    <property type="evidence" value="ECO:0007669"/>
    <property type="project" value="InterPro"/>
</dbReference>
<protein>
    <submittedName>
        <fullName evidence="3">Immune inhibitor A</fullName>
    </submittedName>
</protein>
<gene>
    <name evidence="3" type="ORF">HII31_05090</name>
</gene>
<dbReference type="PANTHER" id="PTHR41775:SF1">
    <property type="entry name" value="PEPTIDASE M6-LIKE DOMAIN-CONTAINING PROTEIN"/>
    <property type="match status" value="1"/>
</dbReference>
<dbReference type="NCBIfam" id="TIGR03296">
    <property type="entry name" value="M6dom_TIGR03296"/>
    <property type="match status" value="1"/>
</dbReference>
<dbReference type="OrthoDB" id="9986966at2759"/>
<evidence type="ECO:0000313" key="4">
    <source>
        <dbReference type="Proteomes" id="UP000660729"/>
    </source>
</evidence>
<dbReference type="Proteomes" id="UP000660729">
    <property type="component" value="Unassembled WGS sequence"/>
</dbReference>
<evidence type="ECO:0000259" key="2">
    <source>
        <dbReference type="Pfam" id="PF05547"/>
    </source>
</evidence>
<proteinExistence type="predicted"/>
<dbReference type="PANTHER" id="PTHR41775">
    <property type="entry name" value="SECRETED PROTEIN-RELATED"/>
    <property type="match status" value="1"/>
</dbReference>
<dbReference type="InterPro" id="IPR008757">
    <property type="entry name" value="Peptidase_M6-like_domain"/>
</dbReference>
<evidence type="ECO:0000256" key="1">
    <source>
        <dbReference type="SAM" id="MobiDB-lite"/>
    </source>
</evidence>
<keyword evidence="4" id="KW-1185">Reference proteome</keyword>
<sequence>MAFNDCNHGACFVPPHPELLKKFISEQPEGAERRVQSTLEPRVDKPLGLDDGTLHPPERFAANVPKRIITSEAQREPALRGQINLMVVLVDFADKRMPSDRKGYFRDLFFSTDRKVKTGSVTEYFTEVSGGKITMAGDILGPFTLPKNLTTYANGANGTSSSEPNSRTMAGDAVDAIAKAGIDVSKFDNKIGGRQPGYVDAFILVHAGRGAEETGNKNDLWSVKWVLNRERKIGNTKISAFLTVPEDAKLGVCAHEIGHLIFGWPDLYDISYKTGGVGNWCLMSGGSWGAKPGEAAGTTPCHPSAWCKAQQGWADVVVQKKNGKIVVDEVKNTALNTTSVERYGDIHKLWSNGDQTSREYFLIENRNKTGFDASLPGAGLLIWHIDDTIDGNSNMARPQVGLENANDGTPATTADDLIGVPDSVFPGRFNKRSFGARTNPNSNSHAGRATYVSVANISDPDQIMSMDVTVEPPVLARL</sequence>
<feature type="domain" description="Peptidase M6-like" evidence="2">
    <location>
        <begin position="104"/>
        <end position="312"/>
    </location>
</feature>
<dbReference type="EMBL" id="JABCIY010000079">
    <property type="protein sequence ID" value="KAF7193626.1"/>
    <property type="molecule type" value="Genomic_DNA"/>
</dbReference>
<dbReference type="SUPFAM" id="SSF55486">
    <property type="entry name" value="Metalloproteases ('zincins'), catalytic domain"/>
    <property type="match status" value="1"/>
</dbReference>
<dbReference type="AlphaFoldDB" id="A0A8H6RP17"/>
<evidence type="ECO:0000313" key="3">
    <source>
        <dbReference type="EMBL" id="KAF7193626.1"/>
    </source>
</evidence>
<organism evidence="3 4">
    <name type="scientific">Pseudocercospora fuligena</name>
    <dbReference type="NCBI Taxonomy" id="685502"/>
    <lineage>
        <taxon>Eukaryota</taxon>
        <taxon>Fungi</taxon>
        <taxon>Dikarya</taxon>
        <taxon>Ascomycota</taxon>
        <taxon>Pezizomycotina</taxon>
        <taxon>Dothideomycetes</taxon>
        <taxon>Dothideomycetidae</taxon>
        <taxon>Mycosphaerellales</taxon>
        <taxon>Mycosphaerellaceae</taxon>
        <taxon>Pseudocercospora</taxon>
    </lineage>
</organism>
<accession>A0A8H6RP17</accession>
<dbReference type="GO" id="GO:0006508">
    <property type="term" value="P:proteolysis"/>
    <property type="evidence" value="ECO:0007669"/>
    <property type="project" value="InterPro"/>
</dbReference>